<name>A0A1C3URZ7_9HYPH</name>
<sequence>MPRTFLPTNANFGTLNVIPHDATIMVRCLACGKMHEVDRLSLEEKAGHTAELKDIEKRLKCSCGQKAAKIMAGYYGSPHPNYGVKGKI</sequence>
<gene>
    <name evidence="1" type="ORF">GA0061101_103235</name>
</gene>
<accession>A0A1C3URZ7</accession>
<dbReference type="EMBL" id="FMAF01000003">
    <property type="protein sequence ID" value="SCB18225.1"/>
    <property type="molecule type" value="Genomic_DNA"/>
</dbReference>
<organism evidence="1 2">
    <name type="scientific">Rhizobium lusitanum</name>
    <dbReference type="NCBI Taxonomy" id="293958"/>
    <lineage>
        <taxon>Bacteria</taxon>
        <taxon>Pseudomonadati</taxon>
        <taxon>Pseudomonadota</taxon>
        <taxon>Alphaproteobacteria</taxon>
        <taxon>Hyphomicrobiales</taxon>
        <taxon>Rhizobiaceae</taxon>
        <taxon>Rhizobium/Agrobacterium group</taxon>
        <taxon>Rhizobium</taxon>
    </lineage>
</organism>
<dbReference type="AlphaFoldDB" id="A0A1C3URZ7"/>
<dbReference type="RefSeq" id="WP_092573368.1">
    <property type="nucleotide sequence ID" value="NZ_FMAF01000003.1"/>
</dbReference>
<protein>
    <submittedName>
        <fullName evidence="1">Uncharacterized protein</fullName>
    </submittedName>
</protein>
<dbReference type="OrthoDB" id="8377350at2"/>
<reference evidence="2" key="1">
    <citation type="submission" date="2016-08" db="EMBL/GenBank/DDBJ databases">
        <authorList>
            <person name="Varghese N."/>
            <person name="Submissions Spin"/>
        </authorList>
    </citation>
    <scope>NUCLEOTIDE SEQUENCE [LARGE SCALE GENOMIC DNA]</scope>
    <source>
        <strain evidence="2">P1-7</strain>
    </source>
</reference>
<evidence type="ECO:0000313" key="1">
    <source>
        <dbReference type="EMBL" id="SCB18225.1"/>
    </source>
</evidence>
<evidence type="ECO:0000313" key="2">
    <source>
        <dbReference type="Proteomes" id="UP000199205"/>
    </source>
</evidence>
<proteinExistence type="predicted"/>
<dbReference type="Proteomes" id="UP000199205">
    <property type="component" value="Unassembled WGS sequence"/>
</dbReference>